<evidence type="ECO:0000313" key="2">
    <source>
        <dbReference type="EMBL" id="TDT63372.1"/>
    </source>
</evidence>
<dbReference type="PANTHER" id="PTHR37814">
    <property type="entry name" value="CONSERVED MEMBRANE PROTEIN"/>
    <property type="match status" value="1"/>
</dbReference>
<feature type="transmembrane region" description="Helical" evidence="1">
    <location>
        <begin position="143"/>
        <end position="162"/>
    </location>
</feature>
<feature type="transmembrane region" description="Helical" evidence="1">
    <location>
        <begin position="81"/>
        <end position="103"/>
    </location>
</feature>
<feature type="transmembrane region" description="Helical" evidence="1">
    <location>
        <begin position="217"/>
        <end position="240"/>
    </location>
</feature>
<dbReference type="AlphaFoldDB" id="A0A4R7KUU6"/>
<keyword evidence="1" id="KW-0812">Transmembrane</keyword>
<comment type="caution">
    <text evidence="2">The sequence shown here is derived from an EMBL/GenBank/DDBJ whole genome shotgun (WGS) entry which is preliminary data.</text>
</comment>
<dbReference type="Proteomes" id="UP000295325">
    <property type="component" value="Unassembled WGS sequence"/>
</dbReference>
<sequence>MKEDFKVASVFIGTIIGAGLASGQEILQFFSLYGTKGFYGILICCFLYIFFTSIIVRLCFRYKFHSYKEAVDFVLGKRTGFFIDLFLTFFIFGSNTIMISGGGAMLHEYANVDKAWGIFIMAGLTFLAAVFSTKGVVAVNSIIVPLSTITILIMGILVFINIPSPYNFQISMAAAPSVKKNWILSAVLYSSFNLMSATGVLSPMISESRSGKHFIRGTILGSLVLIGLMLIINSSILIYAPGSFKSEIPNLYISKKFGNLIPFILTAVIWLEMFSTDVGDLYSLSNRIHHSFKIPYITSLLIIMLFSIPAAFIGFSNLIKLLYPPYGAVSLIFLAGSIIKFLGTNRNKA</sequence>
<feature type="transmembrane region" description="Helical" evidence="1">
    <location>
        <begin position="115"/>
        <end position="131"/>
    </location>
</feature>
<keyword evidence="1" id="KW-1133">Transmembrane helix</keyword>
<dbReference type="InterPro" id="IPR038728">
    <property type="entry name" value="YkvI-like"/>
</dbReference>
<proteinExistence type="predicted"/>
<feature type="transmembrane region" description="Helical" evidence="1">
    <location>
        <begin position="260"/>
        <end position="282"/>
    </location>
</feature>
<feature type="transmembrane region" description="Helical" evidence="1">
    <location>
        <begin position="321"/>
        <end position="343"/>
    </location>
</feature>
<feature type="transmembrane region" description="Helical" evidence="1">
    <location>
        <begin position="294"/>
        <end position="315"/>
    </location>
</feature>
<name>A0A4R7KUU6_9CLOT</name>
<feature type="transmembrane region" description="Helical" evidence="1">
    <location>
        <begin position="39"/>
        <end position="60"/>
    </location>
</feature>
<dbReference type="EMBL" id="SOAZ01000002">
    <property type="protein sequence ID" value="TDT63372.1"/>
    <property type="molecule type" value="Genomic_DNA"/>
</dbReference>
<dbReference type="OrthoDB" id="4424890at2"/>
<organism evidence="2 3">
    <name type="scientific">Fonticella tunisiensis</name>
    <dbReference type="NCBI Taxonomy" id="1096341"/>
    <lineage>
        <taxon>Bacteria</taxon>
        <taxon>Bacillati</taxon>
        <taxon>Bacillota</taxon>
        <taxon>Clostridia</taxon>
        <taxon>Eubacteriales</taxon>
        <taxon>Clostridiaceae</taxon>
        <taxon>Fonticella</taxon>
    </lineage>
</organism>
<keyword evidence="1" id="KW-0472">Membrane</keyword>
<feature type="transmembrane region" description="Helical" evidence="1">
    <location>
        <begin position="182"/>
        <end position="205"/>
    </location>
</feature>
<accession>A0A4R7KUU6</accession>
<protein>
    <submittedName>
        <fullName evidence="2">Putative membrane protein YkvI</fullName>
    </submittedName>
</protein>
<gene>
    <name evidence="2" type="ORF">EDD71_102132</name>
</gene>
<evidence type="ECO:0000256" key="1">
    <source>
        <dbReference type="SAM" id="Phobius"/>
    </source>
</evidence>
<dbReference type="RefSeq" id="WP_133627026.1">
    <property type="nucleotide sequence ID" value="NZ_SOAZ01000002.1"/>
</dbReference>
<dbReference type="PANTHER" id="PTHR37814:SF1">
    <property type="entry name" value="MEMBRANE PROTEIN"/>
    <property type="match status" value="1"/>
</dbReference>
<evidence type="ECO:0000313" key="3">
    <source>
        <dbReference type="Proteomes" id="UP000295325"/>
    </source>
</evidence>
<reference evidence="2 3" key="1">
    <citation type="submission" date="2019-03" db="EMBL/GenBank/DDBJ databases">
        <title>Genomic Encyclopedia of Type Strains, Phase IV (KMG-IV): sequencing the most valuable type-strain genomes for metagenomic binning, comparative biology and taxonomic classification.</title>
        <authorList>
            <person name="Goeker M."/>
        </authorList>
    </citation>
    <scope>NUCLEOTIDE SEQUENCE [LARGE SCALE GENOMIC DNA]</scope>
    <source>
        <strain evidence="2 3">DSM 24455</strain>
    </source>
</reference>
<keyword evidence="3" id="KW-1185">Reference proteome</keyword>